<dbReference type="AlphaFoldDB" id="A0A4Y2HPW1"/>
<dbReference type="Proteomes" id="UP000499080">
    <property type="component" value="Unassembled WGS sequence"/>
</dbReference>
<name>A0A4Y2HPW1_ARAVE</name>
<feature type="region of interest" description="Disordered" evidence="1">
    <location>
        <begin position="1"/>
        <end position="63"/>
    </location>
</feature>
<evidence type="ECO:0000313" key="3">
    <source>
        <dbReference type="EMBL" id="GBM67418.1"/>
    </source>
</evidence>
<accession>A0A4Y2HPW1</accession>
<proteinExistence type="predicted"/>
<dbReference type="EMBL" id="BGPR01103762">
    <property type="protein sequence ID" value="GBM67444.1"/>
    <property type="molecule type" value="Genomic_DNA"/>
</dbReference>
<evidence type="ECO:0000256" key="1">
    <source>
        <dbReference type="SAM" id="MobiDB-lite"/>
    </source>
</evidence>
<dbReference type="EMBL" id="BGPR01103757">
    <property type="protein sequence ID" value="GBM67418.1"/>
    <property type="molecule type" value="Genomic_DNA"/>
</dbReference>
<evidence type="ECO:0000313" key="5">
    <source>
        <dbReference type="Proteomes" id="UP000499080"/>
    </source>
</evidence>
<feature type="non-terminal residue" evidence="4">
    <location>
        <position position="63"/>
    </location>
</feature>
<evidence type="ECO:0000313" key="4">
    <source>
        <dbReference type="EMBL" id="GBM67444.1"/>
    </source>
</evidence>
<gene>
    <name evidence="3" type="ORF">AVEN_116018_1</name>
    <name evidence="4" type="ORF">AVEN_221439_1</name>
    <name evidence="2" type="ORF">AVEN_2330_1</name>
</gene>
<protein>
    <submittedName>
        <fullName evidence="4">Uncharacterized protein</fullName>
    </submittedName>
</protein>
<evidence type="ECO:0000313" key="2">
    <source>
        <dbReference type="EMBL" id="GBM67370.1"/>
    </source>
</evidence>
<organism evidence="4 5">
    <name type="scientific">Araneus ventricosus</name>
    <name type="common">Orbweaver spider</name>
    <name type="synonym">Epeira ventricosa</name>
    <dbReference type="NCBI Taxonomy" id="182803"/>
    <lineage>
        <taxon>Eukaryota</taxon>
        <taxon>Metazoa</taxon>
        <taxon>Ecdysozoa</taxon>
        <taxon>Arthropoda</taxon>
        <taxon>Chelicerata</taxon>
        <taxon>Arachnida</taxon>
        <taxon>Araneae</taxon>
        <taxon>Araneomorphae</taxon>
        <taxon>Entelegynae</taxon>
        <taxon>Araneoidea</taxon>
        <taxon>Araneidae</taxon>
        <taxon>Araneus</taxon>
    </lineage>
</organism>
<sequence>MTRTARSLKAFAPHQREDVPPPTYDLTCNRLNTGRNRVSYLEPSDPESQTLPLGHRSLDGSLK</sequence>
<dbReference type="EMBL" id="BGPR01103741">
    <property type="protein sequence ID" value="GBM67370.1"/>
    <property type="molecule type" value="Genomic_DNA"/>
</dbReference>
<keyword evidence="5" id="KW-1185">Reference proteome</keyword>
<comment type="caution">
    <text evidence="4">The sequence shown here is derived from an EMBL/GenBank/DDBJ whole genome shotgun (WGS) entry which is preliminary data.</text>
</comment>
<reference evidence="4 5" key="1">
    <citation type="journal article" date="2019" name="Sci. Rep.">
        <title>Orb-weaving spider Araneus ventricosus genome elucidates the spidroin gene catalogue.</title>
        <authorList>
            <person name="Kono N."/>
            <person name="Nakamura H."/>
            <person name="Ohtoshi R."/>
            <person name="Moran D.A.P."/>
            <person name="Shinohara A."/>
            <person name="Yoshida Y."/>
            <person name="Fujiwara M."/>
            <person name="Mori M."/>
            <person name="Tomita M."/>
            <person name="Arakawa K."/>
        </authorList>
    </citation>
    <scope>NUCLEOTIDE SEQUENCE [LARGE SCALE GENOMIC DNA]</scope>
</reference>